<dbReference type="Proteomes" id="UP001196565">
    <property type="component" value="Unassembled WGS sequence"/>
</dbReference>
<dbReference type="PANTHER" id="PTHR43092">
    <property type="entry name" value="L-CYSTEINE DESULFHYDRASE"/>
    <property type="match status" value="1"/>
</dbReference>
<dbReference type="Gene3D" id="3.40.640.10">
    <property type="entry name" value="Type I PLP-dependent aspartate aminotransferase-like (Major domain)"/>
    <property type="match status" value="1"/>
</dbReference>
<reference evidence="3 4" key="1">
    <citation type="submission" date="2021-07" db="EMBL/GenBank/DDBJ databases">
        <authorList>
            <person name="So Y."/>
        </authorList>
    </citation>
    <scope>NUCLEOTIDE SEQUENCE [LARGE SCALE GENOMIC DNA]</scope>
    <source>
        <strain evidence="3 4">HJA6</strain>
    </source>
</reference>
<dbReference type="Gene3D" id="3.90.1150.10">
    <property type="entry name" value="Aspartate Aminotransferase, domain 1"/>
    <property type="match status" value="1"/>
</dbReference>
<keyword evidence="4" id="KW-1185">Reference proteome</keyword>
<keyword evidence="1" id="KW-0663">Pyridoxal phosphate</keyword>
<feature type="domain" description="Aminotransferase class V" evidence="2">
    <location>
        <begin position="72"/>
        <end position="350"/>
    </location>
</feature>
<evidence type="ECO:0000313" key="3">
    <source>
        <dbReference type="EMBL" id="MBW6396894.1"/>
    </source>
</evidence>
<dbReference type="InterPro" id="IPR015424">
    <property type="entry name" value="PyrdxlP-dep_Trfase"/>
</dbReference>
<dbReference type="Pfam" id="PF00266">
    <property type="entry name" value="Aminotran_5"/>
    <property type="match status" value="1"/>
</dbReference>
<gene>
    <name evidence="3" type="ORF">KPL78_03495</name>
</gene>
<accession>A0ABS7A3L4</accession>
<sequence>MSLPNEAPLPPLGRAIRPAFALDPDWLTVSHGAYGATPRPVLDAQTAWRARMEAQPSVFFKRILPGALRDSAAALAAYLGADAQDLAFVENATAGCNAVLQSLAFVPGDEILVLDHGYRAVRNAAHHVASRSGAALVTVAVPWPDPDPDEIIRRVAAALTPRTRLAILDHVTSPSALVLPIAQLIAECQAAGAKVLVDGAHAPGMLPLDLPALGADWYVGNCHKWLMAPKGSGFLWAQRDRQDGLHPTVISHPYGEGFPAEFDYTGTRDSTAFLSVPAALEFCSGLGGEALMRRNAALAREGAVLLAARFGTQIGAPAEMSAAMATIRLPWRGAATREASNALRETLIETHRTDVPVHPIGDALWIRISAQAFNEIGDYEALADRCLAACA</sequence>
<evidence type="ECO:0000313" key="4">
    <source>
        <dbReference type="Proteomes" id="UP001196565"/>
    </source>
</evidence>
<comment type="caution">
    <text evidence="3">The sequence shown here is derived from an EMBL/GenBank/DDBJ whole genome shotgun (WGS) entry which is preliminary data.</text>
</comment>
<dbReference type="InterPro" id="IPR000192">
    <property type="entry name" value="Aminotrans_V_dom"/>
</dbReference>
<organism evidence="3 4">
    <name type="scientific">Roseomonas alba</name>
    <dbReference type="NCBI Taxonomy" id="2846776"/>
    <lineage>
        <taxon>Bacteria</taxon>
        <taxon>Pseudomonadati</taxon>
        <taxon>Pseudomonadota</taxon>
        <taxon>Alphaproteobacteria</taxon>
        <taxon>Acetobacterales</taxon>
        <taxon>Roseomonadaceae</taxon>
        <taxon>Roseomonas</taxon>
    </lineage>
</organism>
<evidence type="ECO:0000259" key="2">
    <source>
        <dbReference type="Pfam" id="PF00266"/>
    </source>
</evidence>
<name>A0ABS7A3L4_9PROT</name>
<dbReference type="InterPro" id="IPR015422">
    <property type="entry name" value="PyrdxlP-dep_Trfase_small"/>
</dbReference>
<dbReference type="GO" id="GO:0008483">
    <property type="term" value="F:transaminase activity"/>
    <property type="evidence" value="ECO:0007669"/>
    <property type="project" value="UniProtKB-KW"/>
</dbReference>
<dbReference type="SUPFAM" id="SSF53383">
    <property type="entry name" value="PLP-dependent transferases"/>
    <property type="match status" value="1"/>
</dbReference>
<proteinExistence type="predicted"/>
<dbReference type="EMBL" id="JAHYBZ010000001">
    <property type="protein sequence ID" value="MBW6396894.1"/>
    <property type="molecule type" value="Genomic_DNA"/>
</dbReference>
<keyword evidence="3" id="KW-0032">Aminotransferase</keyword>
<evidence type="ECO:0000256" key="1">
    <source>
        <dbReference type="ARBA" id="ARBA00022898"/>
    </source>
</evidence>
<dbReference type="RefSeq" id="WP_219761489.1">
    <property type="nucleotide sequence ID" value="NZ_JAHYBZ010000001.1"/>
</dbReference>
<protein>
    <submittedName>
        <fullName evidence="3">Aminotransferase class V-fold PLP-dependent enzyme</fullName>
    </submittedName>
</protein>
<dbReference type="PANTHER" id="PTHR43092:SF2">
    <property type="entry name" value="HERCYNYLCYSTEINE SULFOXIDE LYASE"/>
    <property type="match status" value="1"/>
</dbReference>
<keyword evidence="3" id="KW-0808">Transferase</keyword>
<dbReference type="InterPro" id="IPR015421">
    <property type="entry name" value="PyrdxlP-dep_Trfase_major"/>
</dbReference>